<reference evidence="4" key="1">
    <citation type="submission" date="2016-10" db="EMBL/GenBank/DDBJ databases">
        <authorList>
            <person name="Varghese N."/>
            <person name="Submissions S."/>
        </authorList>
    </citation>
    <scope>NUCLEOTIDE SEQUENCE [LARGE SCALE GENOMIC DNA]</scope>
    <source>
        <strain evidence="4">Gh-67</strain>
    </source>
</reference>
<dbReference type="SUPFAM" id="SSF51182">
    <property type="entry name" value="RmlC-like cupins"/>
    <property type="match status" value="1"/>
</dbReference>
<gene>
    <name evidence="3" type="ORF">SAMN05192573_10984</name>
</gene>
<dbReference type="InterPro" id="IPR014710">
    <property type="entry name" value="RmlC-like_jellyroll"/>
</dbReference>
<dbReference type="InterPro" id="IPR011051">
    <property type="entry name" value="RmlC_Cupin_sf"/>
</dbReference>
<dbReference type="GO" id="GO:0046872">
    <property type="term" value="F:metal ion binding"/>
    <property type="evidence" value="ECO:0007669"/>
    <property type="project" value="UniProtKB-KW"/>
</dbReference>
<organism evidence="3 4">
    <name type="scientific">Mucilaginibacter gossypii</name>
    <dbReference type="NCBI Taxonomy" id="551996"/>
    <lineage>
        <taxon>Bacteria</taxon>
        <taxon>Pseudomonadati</taxon>
        <taxon>Bacteroidota</taxon>
        <taxon>Sphingobacteriia</taxon>
        <taxon>Sphingobacteriales</taxon>
        <taxon>Sphingobacteriaceae</taxon>
        <taxon>Mucilaginibacter</taxon>
    </lineage>
</organism>
<protein>
    <submittedName>
        <fullName evidence="3">Mannose-6-phosphate isomerase, class I</fullName>
    </submittedName>
</protein>
<dbReference type="AlphaFoldDB" id="A0A1G8BXJ6"/>
<keyword evidence="4" id="KW-1185">Reference proteome</keyword>
<keyword evidence="3" id="KW-0413">Isomerase</keyword>
<accession>A0A1G8BXJ6</accession>
<proteinExistence type="predicted"/>
<dbReference type="GO" id="GO:0016853">
    <property type="term" value="F:isomerase activity"/>
    <property type="evidence" value="ECO:0007669"/>
    <property type="project" value="UniProtKB-KW"/>
</dbReference>
<dbReference type="STRING" id="551996.SAMN05192573_10984"/>
<dbReference type="EMBL" id="FNCG01000009">
    <property type="protein sequence ID" value="SDH37865.1"/>
    <property type="molecule type" value="Genomic_DNA"/>
</dbReference>
<dbReference type="CDD" id="cd07010">
    <property type="entry name" value="cupin_PMI_type_I_N_bac"/>
    <property type="match status" value="1"/>
</dbReference>
<keyword evidence="1" id="KW-0479">Metal-binding</keyword>
<evidence type="ECO:0000256" key="1">
    <source>
        <dbReference type="ARBA" id="ARBA00022723"/>
    </source>
</evidence>
<keyword evidence="2" id="KW-0862">Zinc</keyword>
<dbReference type="PANTHER" id="PTHR42742:SF3">
    <property type="entry name" value="FRUCTOKINASE"/>
    <property type="match status" value="1"/>
</dbReference>
<dbReference type="Gene3D" id="2.60.120.10">
    <property type="entry name" value="Jelly Rolls"/>
    <property type="match status" value="2"/>
</dbReference>
<evidence type="ECO:0000256" key="2">
    <source>
        <dbReference type="ARBA" id="ARBA00022833"/>
    </source>
</evidence>
<name>A0A1G8BXJ6_9SPHI</name>
<evidence type="ECO:0000313" key="3">
    <source>
        <dbReference type="EMBL" id="SDH37865.1"/>
    </source>
</evidence>
<dbReference type="Proteomes" id="UP000199705">
    <property type="component" value="Unassembled WGS sequence"/>
</dbReference>
<sequence>MNKSILLNSVNIETMRNTKQFLLPDLKKAAKRQEYDIYPTFDIAGPIYTGYKTLANWIVTCNHDIVIDGYSGVYWDVLICCLNDEFAALGIQANWINVNKTLKPESIIHEITANYDGGDDPLFGKLYNGQLSDFFDVEKLKSLKPEPNKLNILYGAGAALAGWKCTLLYIDVPKNEIQFRSRANAICNLGEKQPADPKNQYKRFYFIDWPVLNKHKKQLLPAIDAIIDEQRINEISWTTGDALRNGLKTMSSHMFRARPWFEPGVWGGQWIKNNINGLNKDVVNYAWSFELIAPENGILLQSGNNMLEVSLDTLLLLDNEAILGKAAARFGDAFPIRFDFLDTFDGGNLSLQCHPSVEYIKNNFGEDFTQDETYYILDAKPGAEVYLGFQENINKQQFRSILENSFEQNEPVEIKDYVQTFPATRHDLFLIPNGTVHCSGKNNMVLEISATPYIFTFKMYDWLRPDLSGNPRTLNIDRAFENLNFERKGDVVTETLISKQTTLKKGHDWEIINLSTHPEHFYAIERFEFDTEITEDTNNQCHVLSLVEGESIAVITNGREQVIHYAETFIIPAAVKSYTLKNTGKTRAKVIKAFVKDECC</sequence>
<dbReference type="PANTHER" id="PTHR42742">
    <property type="entry name" value="TRANSCRIPTIONAL REPRESSOR MPRA"/>
    <property type="match status" value="1"/>
</dbReference>
<evidence type="ECO:0000313" key="4">
    <source>
        <dbReference type="Proteomes" id="UP000199705"/>
    </source>
</evidence>
<dbReference type="InterPro" id="IPR051804">
    <property type="entry name" value="Carb_Metab_Reg_Kinase/Isom"/>
</dbReference>